<evidence type="ECO:0000256" key="2">
    <source>
        <dbReference type="SAM" id="Phobius"/>
    </source>
</evidence>
<feature type="region of interest" description="Disordered" evidence="1">
    <location>
        <begin position="487"/>
        <end position="507"/>
    </location>
</feature>
<proteinExistence type="predicted"/>
<organism evidence="3 4">
    <name type="scientific">Diaporthe australafricana</name>
    <dbReference type="NCBI Taxonomy" id="127596"/>
    <lineage>
        <taxon>Eukaryota</taxon>
        <taxon>Fungi</taxon>
        <taxon>Dikarya</taxon>
        <taxon>Ascomycota</taxon>
        <taxon>Pezizomycotina</taxon>
        <taxon>Sordariomycetes</taxon>
        <taxon>Sordariomycetidae</taxon>
        <taxon>Diaporthales</taxon>
        <taxon>Diaporthaceae</taxon>
        <taxon>Diaporthe</taxon>
    </lineage>
</organism>
<accession>A0ABR3W5V7</accession>
<keyword evidence="2" id="KW-0472">Membrane</keyword>
<feature type="transmembrane region" description="Helical" evidence="2">
    <location>
        <begin position="6"/>
        <end position="27"/>
    </location>
</feature>
<gene>
    <name evidence="3" type="ORF">Daus18300_011603</name>
</gene>
<evidence type="ECO:0000256" key="1">
    <source>
        <dbReference type="SAM" id="MobiDB-lite"/>
    </source>
</evidence>
<keyword evidence="4" id="KW-1185">Reference proteome</keyword>
<feature type="region of interest" description="Disordered" evidence="1">
    <location>
        <begin position="549"/>
        <end position="580"/>
    </location>
</feature>
<name>A0ABR3W5V7_9PEZI</name>
<reference evidence="3 4" key="1">
    <citation type="journal article" date="2024" name="IMA Fungus">
        <title>IMA Genome - F19 : A genome assembly and annotation guide to empower mycologists, including annotated draft genome sequences of Ceratocystis pirilliformis, Diaporthe australafricana, Fusarium ophioides, Paecilomyces lecythidis, and Sporothrix stenoceras.</title>
        <authorList>
            <person name="Aylward J."/>
            <person name="Wilson A.M."/>
            <person name="Visagie C.M."/>
            <person name="Spraker J."/>
            <person name="Barnes I."/>
            <person name="Buitendag C."/>
            <person name="Ceriani C."/>
            <person name="Del Mar Angel L."/>
            <person name="du Plessis D."/>
            <person name="Fuchs T."/>
            <person name="Gasser K."/>
            <person name="Kramer D."/>
            <person name="Li W."/>
            <person name="Munsamy K."/>
            <person name="Piso A."/>
            <person name="Price J.L."/>
            <person name="Sonnekus B."/>
            <person name="Thomas C."/>
            <person name="van der Nest A."/>
            <person name="van Dijk A."/>
            <person name="van Heerden A."/>
            <person name="van Vuuren N."/>
            <person name="Yilmaz N."/>
            <person name="Duong T.A."/>
            <person name="van der Merwe N.A."/>
            <person name="Wingfield M.J."/>
            <person name="Wingfield B.D."/>
        </authorList>
    </citation>
    <scope>NUCLEOTIDE SEQUENCE [LARGE SCALE GENOMIC DNA]</scope>
    <source>
        <strain evidence="3 4">CMW 18300</strain>
    </source>
</reference>
<sequence>MDNNDIVSIVALVISVIALIGAILQLLQQYYASAIGYSSCGERVMGPWAETRRRIFRWSELRFEVRFQAPVLFVCPPSNKRGPIPKEEVKFVMGTEQSETSTFSIPFAKTEQDRHKAEQKEVEKLNRQSKIHTHVHTADNERATWAVLLQALQQMEYRSHEWEVDMLKQDVARSGPKAVLPESIASWESHSAVVALQPKMRSWDTMPDALKKPYATTTFCHIVEIAAMLGLHWREFDRSNHKYLAEGNGYLLTGHDVSDLGIMFNFQMYGGNKFEQNRIIPTDEIKLLAFGNVSTIYRPEAGKDGKLPYDNDDPKNTWVLQFGSTTELVESLNHFGCNSKTTNYFRDPKKKHAHLFPVVFEILGMLAKPMYIEDTYYRYLPNPTTYSWNKKNFSLPKLILEFHRAVNDDDIAPETDHLVQLQKWVYDVAKHLETKKAWRDDSVFPMTLLRALHEAIGKCDKYLKDEGSDLVSLVIREHVQEVMRLLNTHSSSSSAGDSGDESTYSTRENQTFDELNSAGPEEKQQKFMDIYFTTVAQAVTRNSHEVLRKKHSTKYVHSPSQSRVDLRDVGAAADNSGTDDATIVRESVGSELSGANLNEKADATEVQAQRSPPPRSPTPQIMLTPGHREEGMARLKRMSTTLHDQLTGNVWCTLVFRMLCWLLLHDFHKKDVQISKSELYGSRLPVYIA</sequence>
<feature type="region of interest" description="Disordered" evidence="1">
    <location>
        <begin position="602"/>
        <end position="624"/>
    </location>
</feature>
<protein>
    <recommendedName>
        <fullName evidence="5">Modin</fullName>
    </recommendedName>
</protein>
<keyword evidence="2" id="KW-0812">Transmembrane</keyword>
<evidence type="ECO:0000313" key="4">
    <source>
        <dbReference type="Proteomes" id="UP001583177"/>
    </source>
</evidence>
<evidence type="ECO:0000313" key="3">
    <source>
        <dbReference type="EMBL" id="KAL1854013.1"/>
    </source>
</evidence>
<keyword evidence="2" id="KW-1133">Transmembrane helix</keyword>
<dbReference type="Proteomes" id="UP001583177">
    <property type="component" value="Unassembled WGS sequence"/>
</dbReference>
<dbReference type="EMBL" id="JAWRVE010000143">
    <property type="protein sequence ID" value="KAL1854013.1"/>
    <property type="molecule type" value="Genomic_DNA"/>
</dbReference>
<comment type="caution">
    <text evidence="3">The sequence shown here is derived from an EMBL/GenBank/DDBJ whole genome shotgun (WGS) entry which is preliminary data.</text>
</comment>
<evidence type="ECO:0008006" key="5">
    <source>
        <dbReference type="Google" id="ProtNLM"/>
    </source>
</evidence>